<dbReference type="GO" id="GO:0009986">
    <property type="term" value="C:cell surface"/>
    <property type="evidence" value="ECO:0007669"/>
    <property type="project" value="TreeGrafter"/>
</dbReference>
<feature type="domain" description="Fibronectin type-III" evidence="2">
    <location>
        <begin position="289"/>
        <end position="399"/>
    </location>
</feature>
<protein>
    <recommendedName>
        <fullName evidence="6">Anosmin-1</fullName>
    </recommendedName>
</protein>
<evidence type="ECO:0000259" key="2">
    <source>
        <dbReference type="PROSITE" id="PS50853"/>
    </source>
</evidence>
<feature type="chain" id="PRO_5035927347" description="Anosmin-1" evidence="1">
    <location>
        <begin position="24"/>
        <end position="742"/>
    </location>
</feature>
<keyword evidence="1" id="KW-0732">Signal</keyword>
<comment type="caution">
    <text evidence="4">The sequence shown here is derived from an EMBL/GenBank/DDBJ whole genome shotgun (WGS) entry which is preliminary data.</text>
</comment>
<dbReference type="SUPFAM" id="SSF49265">
    <property type="entry name" value="Fibronectin type III"/>
    <property type="match status" value="2"/>
</dbReference>
<dbReference type="CDD" id="cd00063">
    <property type="entry name" value="FN3"/>
    <property type="match status" value="2"/>
</dbReference>
<evidence type="ECO:0000313" key="4">
    <source>
        <dbReference type="EMBL" id="KAF8572184.1"/>
    </source>
</evidence>
<dbReference type="Gene3D" id="4.10.75.10">
    <property type="entry name" value="Elafin-like"/>
    <property type="match status" value="1"/>
</dbReference>
<dbReference type="PANTHER" id="PTHR14131:SF5">
    <property type="entry name" value="ANOSMIN-1"/>
    <property type="match status" value="1"/>
</dbReference>
<dbReference type="CDD" id="cd00199">
    <property type="entry name" value="WAP"/>
    <property type="match status" value="1"/>
</dbReference>
<dbReference type="GO" id="GO:0030414">
    <property type="term" value="F:peptidase inhibitor activity"/>
    <property type="evidence" value="ECO:0007669"/>
    <property type="project" value="InterPro"/>
</dbReference>
<dbReference type="Pfam" id="PF00041">
    <property type="entry name" value="fn3"/>
    <property type="match status" value="1"/>
</dbReference>
<evidence type="ECO:0000259" key="3">
    <source>
        <dbReference type="PROSITE" id="PS51390"/>
    </source>
</evidence>
<feature type="domain" description="WAP" evidence="3">
    <location>
        <begin position="103"/>
        <end position="169"/>
    </location>
</feature>
<dbReference type="InterPro" id="IPR042447">
    <property type="entry name" value="Anosmin-1"/>
</dbReference>
<dbReference type="PANTHER" id="PTHR14131">
    <property type="entry name" value="ANOSMIN"/>
    <property type="match status" value="1"/>
</dbReference>
<dbReference type="Gene3D" id="2.60.40.10">
    <property type="entry name" value="Immunoglobulins"/>
    <property type="match status" value="2"/>
</dbReference>
<proteinExistence type="predicted"/>
<evidence type="ECO:0000256" key="1">
    <source>
        <dbReference type="SAM" id="SignalP"/>
    </source>
</evidence>
<gene>
    <name evidence="4" type="ORF">P879_00588</name>
</gene>
<dbReference type="InterPro" id="IPR036116">
    <property type="entry name" value="FN3_sf"/>
</dbReference>
<dbReference type="PROSITE" id="PS50853">
    <property type="entry name" value="FN3"/>
    <property type="match status" value="2"/>
</dbReference>
<dbReference type="InterPro" id="IPR036645">
    <property type="entry name" value="Elafin-like_sf"/>
</dbReference>
<dbReference type="InterPro" id="IPR008197">
    <property type="entry name" value="WAP_dom"/>
</dbReference>
<dbReference type="SMART" id="SM00060">
    <property type="entry name" value="FN3"/>
    <property type="match status" value="3"/>
</dbReference>
<dbReference type="InterPro" id="IPR013783">
    <property type="entry name" value="Ig-like_fold"/>
</dbReference>
<keyword evidence="5" id="KW-1185">Reference proteome</keyword>
<feature type="signal peptide" evidence="1">
    <location>
        <begin position="1"/>
        <end position="23"/>
    </location>
</feature>
<dbReference type="Proteomes" id="UP000699462">
    <property type="component" value="Unassembled WGS sequence"/>
</dbReference>
<evidence type="ECO:0008006" key="6">
    <source>
        <dbReference type="Google" id="ProtNLM"/>
    </source>
</evidence>
<dbReference type="Pfam" id="PF00095">
    <property type="entry name" value="WAP"/>
    <property type="match status" value="1"/>
</dbReference>
<dbReference type="GO" id="GO:0005576">
    <property type="term" value="C:extracellular region"/>
    <property type="evidence" value="ECO:0007669"/>
    <property type="project" value="InterPro"/>
</dbReference>
<dbReference type="AlphaFoldDB" id="A0A8T0DYA4"/>
<accession>A0A8T0DYA4</accession>
<dbReference type="PROSITE" id="PS51390">
    <property type="entry name" value="WAP"/>
    <property type="match status" value="1"/>
</dbReference>
<feature type="domain" description="Fibronectin type-III" evidence="2">
    <location>
        <begin position="579"/>
        <end position="709"/>
    </location>
</feature>
<reference evidence="4 5" key="1">
    <citation type="submission" date="2019-07" db="EMBL/GenBank/DDBJ databases">
        <title>Annotation for the trematode Paragonimus westermani.</title>
        <authorList>
            <person name="Choi Y.-J."/>
        </authorList>
    </citation>
    <scope>NUCLEOTIDE SEQUENCE [LARGE SCALE GENOMIC DNA]</scope>
    <source>
        <strain evidence="4">180907_Pwestermani</strain>
    </source>
</reference>
<dbReference type="OrthoDB" id="9985779at2759"/>
<organism evidence="4 5">
    <name type="scientific">Paragonimus westermani</name>
    <dbReference type="NCBI Taxonomy" id="34504"/>
    <lineage>
        <taxon>Eukaryota</taxon>
        <taxon>Metazoa</taxon>
        <taxon>Spiralia</taxon>
        <taxon>Lophotrochozoa</taxon>
        <taxon>Platyhelminthes</taxon>
        <taxon>Trematoda</taxon>
        <taxon>Digenea</taxon>
        <taxon>Plagiorchiida</taxon>
        <taxon>Troglotremata</taxon>
        <taxon>Troglotrematidae</taxon>
        <taxon>Paragonimus</taxon>
    </lineage>
</organism>
<dbReference type="InterPro" id="IPR003961">
    <property type="entry name" value="FN3_dom"/>
</dbReference>
<sequence>MRPYDACAGLLFLSLLYLSLVDSQKLTASWMEERLFLRARCKAKCLRLFQNTTEQSAFKSIRRTFLQPSAQIDDCFDKDSERCSSNNQLIGCHIGCELLLDSVELRPGVCPGPNDQSIENSVPVDPGPLQSLSADNSTCFDLCHSDSDCANALHKCCFVGCKKSCVQPLFNASTPPLPAALKPTESKSVIVTTELDWSTPYAQLNPVDGPIVFILQTRICVCKQFDLLHTTDWQTLIMTHQFGAKLDAFEPGKMYQFHIAAVSPLGTRGFGPPSEPYPLNPVPPNPPSPPRNVTDSMWRFYSTGNINVLLSWEPPEHSDLPINEYSVKWVIDHGYVQPGGQSLEGLTQFTQSVTSKKTHHIIQHLKPSTSYKVRAVSYWHGYGPLESQPNTVFLSTQSILPVFSPQTSVEQKLNGVILGANDQLHSNASNCECRSDATTKNTLTFKKVFYDNNELVAIFVFNPLVPGITYILEWAPQVCINPRESETVSVRQTLKVQGRTRIVYLNNLRFNCRYVIRLRQLSSDVLKKQTALSTLRTRRQDEVPTVYDCFCTPSCSEVEVNRGLPPANCSLPDPGLPSPPLNLRVKNVSKFNYRISWRPPVMTDLTTRTPIYSVGTQITDTKYRVVWAPRIDEPVSKEMYNDQAGFSPIMDLQKSDARIISKNQTWLDLHDLKEDTFYIVRVQTLITMQTEDHERESSPVTLYFITPKMDETVGKLGKFGESYFATTLFRPNAVANFESAIL</sequence>
<dbReference type="EMBL" id="JTDF01000142">
    <property type="protein sequence ID" value="KAF8572184.1"/>
    <property type="molecule type" value="Genomic_DNA"/>
</dbReference>
<dbReference type="GO" id="GO:0030182">
    <property type="term" value="P:neuron differentiation"/>
    <property type="evidence" value="ECO:0007669"/>
    <property type="project" value="TreeGrafter"/>
</dbReference>
<name>A0A8T0DYA4_9TREM</name>
<evidence type="ECO:0000313" key="5">
    <source>
        <dbReference type="Proteomes" id="UP000699462"/>
    </source>
</evidence>